<evidence type="ECO:0000313" key="4">
    <source>
        <dbReference type="Proteomes" id="UP000249204"/>
    </source>
</evidence>
<dbReference type="EMBL" id="QKWW01000097">
    <property type="protein sequence ID" value="PZT52546.1"/>
    <property type="molecule type" value="Genomic_DNA"/>
</dbReference>
<evidence type="ECO:0000313" key="3">
    <source>
        <dbReference type="EMBL" id="PZT52546.1"/>
    </source>
</evidence>
<name>A0A2W6P2Y1_9BACL</name>
<gene>
    <name evidence="3" type="ORF">DN757_27140</name>
</gene>
<dbReference type="Gene3D" id="1.10.260.40">
    <property type="entry name" value="lambda repressor-like DNA-binding domains"/>
    <property type="match status" value="1"/>
</dbReference>
<sequence>MQLANRIRAFRKLKGLTQHELAAETGISLAILGTIERGNRRVTQQELSKIAGVLAISVEELQGQSDKDSGK</sequence>
<evidence type="ECO:0000256" key="1">
    <source>
        <dbReference type="ARBA" id="ARBA00023125"/>
    </source>
</evidence>
<evidence type="ECO:0000259" key="2">
    <source>
        <dbReference type="PROSITE" id="PS50943"/>
    </source>
</evidence>
<dbReference type="PROSITE" id="PS50943">
    <property type="entry name" value="HTH_CROC1"/>
    <property type="match status" value="1"/>
</dbReference>
<dbReference type="InterPro" id="IPR001387">
    <property type="entry name" value="Cro/C1-type_HTH"/>
</dbReference>
<dbReference type="Pfam" id="PF01381">
    <property type="entry name" value="HTH_3"/>
    <property type="match status" value="1"/>
</dbReference>
<protein>
    <submittedName>
        <fullName evidence="3">Transcriptional regulator</fullName>
    </submittedName>
</protein>
<dbReference type="SMART" id="SM00530">
    <property type="entry name" value="HTH_XRE"/>
    <property type="match status" value="1"/>
</dbReference>
<organism evidence="3 4">
    <name type="scientific">Paenibacillus silvae</name>
    <dbReference type="NCBI Taxonomy" id="1325358"/>
    <lineage>
        <taxon>Bacteria</taxon>
        <taxon>Bacillati</taxon>
        <taxon>Bacillota</taxon>
        <taxon>Bacilli</taxon>
        <taxon>Bacillales</taxon>
        <taxon>Paenibacillaceae</taxon>
        <taxon>Paenibacillus</taxon>
    </lineage>
</organism>
<dbReference type="CDD" id="cd00093">
    <property type="entry name" value="HTH_XRE"/>
    <property type="match status" value="1"/>
</dbReference>
<dbReference type="GO" id="GO:0005829">
    <property type="term" value="C:cytosol"/>
    <property type="evidence" value="ECO:0007669"/>
    <property type="project" value="TreeGrafter"/>
</dbReference>
<dbReference type="PANTHER" id="PTHR46797:SF1">
    <property type="entry name" value="METHYLPHOSPHONATE SYNTHASE"/>
    <property type="match status" value="1"/>
</dbReference>
<dbReference type="PANTHER" id="PTHR46797">
    <property type="entry name" value="HTH-TYPE TRANSCRIPTIONAL REGULATOR"/>
    <property type="match status" value="1"/>
</dbReference>
<dbReference type="SUPFAM" id="SSF47413">
    <property type="entry name" value="lambda repressor-like DNA-binding domains"/>
    <property type="match status" value="1"/>
</dbReference>
<feature type="domain" description="HTH cro/C1-type" evidence="2">
    <location>
        <begin position="7"/>
        <end position="61"/>
    </location>
</feature>
<reference evidence="3 4" key="1">
    <citation type="submission" date="2018-06" db="EMBL/GenBank/DDBJ databases">
        <title>Isolation of heavy metals resistant Paenibacillus silvae NC2 from Gold-Copper mine in ZiJin, China.</title>
        <authorList>
            <person name="Xu J."/>
            <person name="Mazhar H.S."/>
            <person name="Rensing C."/>
        </authorList>
    </citation>
    <scope>NUCLEOTIDE SEQUENCE [LARGE SCALE GENOMIC DNA]</scope>
    <source>
        <strain evidence="3 4">NC2</strain>
    </source>
</reference>
<proteinExistence type="predicted"/>
<dbReference type="InterPro" id="IPR050807">
    <property type="entry name" value="TransReg_Diox_bact_type"/>
</dbReference>
<dbReference type="AlphaFoldDB" id="A0A2W6P2Y1"/>
<dbReference type="Proteomes" id="UP000249204">
    <property type="component" value="Unassembled WGS sequence"/>
</dbReference>
<dbReference type="GO" id="GO:0003677">
    <property type="term" value="F:DNA binding"/>
    <property type="evidence" value="ECO:0007669"/>
    <property type="project" value="UniProtKB-KW"/>
</dbReference>
<comment type="caution">
    <text evidence="3">The sequence shown here is derived from an EMBL/GenBank/DDBJ whole genome shotgun (WGS) entry which is preliminary data.</text>
</comment>
<keyword evidence="1" id="KW-0238">DNA-binding</keyword>
<dbReference type="GO" id="GO:0003700">
    <property type="term" value="F:DNA-binding transcription factor activity"/>
    <property type="evidence" value="ECO:0007669"/>
    <property type="project" value="TreeGrafter"/>
</dbReference>
<dbReference type="InterPro" id="IPR010982">
    <property type="entry name" value="Lambda_DNA-bd_dom_sf"/>
</dbReference>
<accession>A0A2W6P2Y1</accession>